<keyword evidence="2" id="KW-1185">Reference proteome</keyword>
<reference evidence="2" key="1">
    <citation type="submission" date="2017-02" db="EMBL/GenBank/DDBJ databases">
        <authorList>
            <person name="Varghese N."/>
            <person name="Submissions S."/>
        </authorList>
    </citation>
    <scope>NUCLEOTIDE SEQUENCE [LARGE SCALE GENOMIC DNA]</scope>
    <source>
        <strain evidence="2">DSM 18108</strain>
    </source>
</reference>
<sequence>MSKEELLNLERLMNYIAYQYLKKVSWEDVSKTEWSHVVDEFNTIIGKQQRFRKLAAPPSLFGDNYFYEHLVIRKLKAAKNNTAIAALSSPNFSKLNVIAVALGFSSYIDFINNSSEVYPFHELKIGIPLSAVNHKLLDHLVGYWYCYNRNLPFKSGKKAAERIWRSSLEIYKSGDEYLVERTGRDNHMYYGKITSYANYIFIIMNSTTFIRQRHFIGRLKDMEDNIKRSGYAINELNFVSTCVSFNEEPIALYEIFHRVAKVKDFDKTSIDLAFDSPLLPKHILVHLKDSEQNRIMQH</sequence>
<evidence type="ECO:0000313" key="2">
    <source>
        <dbReference type="Proteomes" id="UP000190166"/>
    </source>
</evidence>
<organism evidence="1 2">
    <name type="scientific">Chitinophaga ginsengisegetis</name>
    <dbReference type="NCBI Taxonomy" id="393003"/>
    <lineage>
        <taxon>Bacteria</taxon>
        <taxon>Pseudomonadati</taxon>
        <taxon>Bacteroidota</taxon>
        <taxon>Chitinophagia</taxon>
        <taxon>Chitinophagales</taxon>
        <taxon>Chitinophagaceae</taxon>
        <taxon>Chitinophaga</taxon>
    </lineage>
</organism>
<dbReference type="RefSeq" id="WP_079469254.1">
    <property type="nucleotide sequence ID" value="NZ_FUZZ01000001.1"/>
</dbReference>
<proteinExistence type="predicted"/>
<accession>A0A1T5NLK0</accession>
<dbReference type="EMBL" id="FUZZ01000001">
    <property type="protein sequence ID" value="SKD01028.1"/>
    <property type="molecule type" value="Genomic_DNA"/>
</dbReference>
<dbReference type="Proteomes" id="UP000190166">
    <property type="component" value="Unassembled WGS sequence"/>
</dbReference>
<evidence type="ECO:0000313" key="1">
    <source>
        <dbReference type="EMBL" id="SKD01028.1"/>
    </source>
</evidence>
<gene>
    <name evidence="1" type="ORF">SAMN05660461_2040</name>
</gene>
<dbReference type="AlphaFoldDB" id="A0A1T5NLK0"/>
<name>A0A1T5NLK0_9BACT</name>
<dbReference type="STRING" id="393003.SAMN05660461_2040"/>
<protein>
    <submittedName>
        <fullName evidence="1">Uncharacterized protein</fullName>
    </submittedName>
</protein>